<protein>
    <submittedName>
        <fullName evidence="3">GHKL domain-containing protein</fullName>
    </submittedName>
</protein>
<feature type="domain" description="Sensor histidine kinase NatK-like C-terminal" evidence="2">
    <location>
        <begin position="333"/>
        <end position="429"/>
    </location>
</feature>
<dbReference type="CDD" id="cd16935">
    <property type="entry name" value="HATPase_AgrC-ComD-like"/>
    <property type="match status" value="1"/>
</dbReference>
<feature type="transmembrane region" description="Helical" evidence="1">
    <location>
        <begin position="157"/>
        <end position="177"/>
    </location>
</feature>
<dbReference type="GO" id="GO:0042802">
    <property type="term" value="F:identical protein binding"/>
    <property type="evidence" value="ECO:0007669"/>
    <property type="project" value="TreeGrafter"/>
</dbReference>
<evidence type="ECO:0000313" key="4">
    <source>
        <dbReference type="Proteomes" id="UP000824243"/>
    </source>
</evidence>
<gene>
    <name evidence="3" type="ORF">H9981_06825</name>
</gene>
<evidence type="ECO:0000256" key="1">
    <source>
        <dbReference type="SAM" id="Phobius"/>
    </source>
</evidence>
<name>A0A9D1VXR5_9FIRM</name>
<feature type="transmembrane region" description="Helical" evidence="1">
    <location>
        <begin position="6"/>
        <end position="26"/>
    </location>
</feature>
<reference evidence="3" key="2">
    <citation type="submission" date="2021-04" db="EMBL/GenBank/DDBJ databases">
        <authorList>
            <person name="Gilroy R."/>
        </authorList>
    </citation>
    <scope>NUCLEOTIDE SEQUENCE</scope>
    <source>
        <strain evidence="3">ChiSjej5B23-15282</strain>
    </source>
</reference>
<dbReference type="EMBL" id="DXFA01000120">
    <property type="protein sequence ID" value="HIX48709.1"/>
    <property type="molecule type" value="Genomic_DNA"/>
</dbReference>
<accession>A0A9D1VXR5</accession>
<feature type="transmembrane region" description="Helical" evidence="1">
    <location>
        <begin position="33"/>
        <end position="51"/>
    </location>
</feature>
<keyword evidence="1" id="KW-0472">Membrane</keyword>
<feature type="transmembrane region" description="Helical" evidence="1">
    <location>
        <begin position="89"/>
        <end position="111"/>
    </location>
</feature>
<dbReference type="SUPFAM" id="SSF55874">
    <property type="entry name" value="ATPase domain of HSP90 chaperone/DNA topoisomerase II/histidine kinase"/>
    <property type="match status" value="1"/>
</dbReference>
<dbReference type="InterPro" id="IPR036890">
    <property type="entry name" value="HATPase_C_sf"/>
</dbReference>
<feature type="transmembrane region" description="Helical" evidence="1">
    <location>
        <begin position="57"/>
        <end position="77"/>
    </location>
</feature>
<dbReference type="Pfam" id="PF14501">
    <property type="entry name" value="HATPase_c_5"/>
    <property type="match status" value="1"/>
</dbReference>
<reference evidence="3" key="1">
    <citation type="journal article" date="2021" name="PeerJ">
        <title>Extensive microbial diversity within the chicken gut microbiome revealed by metagenomics and culture.</title>
        <authorList>
            <person name="Gilroy R."/>
            <person name="Ravi A."/>
            <person name="Getino M."/>
            <person name="Pursley I."/>
            <person name="Horton D.L."/>
            <person name="Alikhan N.F."/>
            <person name="Baker D."/>
            <person name="Gharbi K."/>
            <person name="Hall N."/>
            <person name="Watson M."/>
            <person name="Adriaenssens E.M."/>
            <person name="Foster-Nyarko E."/>
            <person name="Jarju S."/>
            <person name="Secka A."/>
            <person name="Antonio M."/>
            <person name="Oren A."/>
            <person name="Chaudhuri R.R."/>
            <person name="La Ragione R."/>
            <person name="Hildebrand F."/>
            <person name="Pallen M.J."/>
        </authorList>
    </citation>
    <scope>NUCLEOTIDE SEQUENCE</scope>
    <source>
        <strain evidence="3">ChiSjej5B23-15282</strain>
    </source>
</reference>
<feature type="transmembrane region" description="Helical" evidence="1">
    <location>
        <begin position="117"/>
        <end position="136"/>
    </location>
</feature>
<dbReference type="Gene3D" id="3.30.565.10">
    <property type="entry name" value="Histidine kinase-like ATPase, C-terminal domain"/>
    <property type="match status" value="1"/>
</dbReference>
<keyword evidence="1" id="KW-0812">Transmembrane</keyword>
<sequence length="433" mass="48959">MMGQLFYIFCTTLPSHIIPFVLFWNFHWRSRTAALALVTVNVLCKMAVAAYCLSNGLYFRNLELAFAVVGFLIYCCFLRLSPFKMLFTYLLIVDYLLIIRGIVSVLAVQVFGIPIQGWGSSFVCILLYGVTLPLLLRFFRQVANLVYRTDAPRLWRIIWLVPAFVTILALIFTDSYLESSVDSGFFLFCRIGLLVCVFAIYYVLLQSLEGLEQQAALRQRLVFESRLLEMQMEEEEKRGQLLMETVEQTRQMRHDLRHHLTAIQAMAGDENSRLRDYIATLIRDIPAAVQDYCENPTVNAVVSHYAARCRQEGIAFTARLIVPAQNKNLDDRALCVVFANLLENGVEACGRMAGGKKFIRLNSSLEYGVLTITMDNSFDGQARQEDGKFLSSKRMGAPGVGLSSIRAVAKAHQGDARFEAKGTTFLSSVYCRL</sequence>
<dbReference type="PANTHER" id="PTHR40448:SF1">
    <property type="entry name" value="TWO-COMPONENT SENSOR HISTIDINE KINASE"/>
    <property type="match status" value="1"/>
</dbReference>
<proteinExistence type="predicted"/>
<comment type="caution">
    <text evidence="3">The sequence shown here is derived from an EMBL/GenBank/DDBJ whole genome shotgun (WGS) entry which is preliminary data.</text>
</comment>
<evidence type="ECO:0000313" key="3">
    <source>
        <dbReference type="EMBL" id="HIX48709.1"/>
    </source>
</evidence>
<dbReference type="InterPro" id="IPR032834">
    <property type="entry name" value="NatK-like_C"/>
</dbReference>
<evidence type="ECO:0000259" key="2">
    <source>
        <dbReference type="Pfam" id="PF14501"/>
    </source>
</evidence>
<feature type="transmembrane region" description="Helical" evidence="1">
    <location>
        <begin position="183"/>
        <end position="204"/>
    </location>
</feature>
<dbReference type="PANTHER" id="PTHR40448">
    <property type="entry name" value="TWO-COMPONENT SENSOR HISTIDINE KINASE"/>
    <property type="match status" value="1"/>
</dbReference>
<dbReference type="AlphaFoldDB" id="A0A9D1VXR5"/>
<keyword evidence="1" id="KW-1133">Transmembrane helix</keyword>
<dbReference type="Proteomes" id="UP000824243">
    <property type="component" value="Unassembled WGS sequence"/>
</dbReference>
<organism evidence="3 4">
    <name type="scientific">Candidatus Mediterraneibacter caccavium</name>
    <dbReference type="NCBI Taxonomy" id="2838661"/>
    <lineage>
        <taxon>Bacteria</taxon>
        <taxon>Bacillati</taxon>
        <taxon>Bacillota</taxon>
        <taxon>Clostridia</taxon>
        <taxon>Lachnospirales</taxon>
        <taxon>Lachnospiraceae</taxon>
        <taxon>Mediterraneibacter</taxon>
    </lineage>
</organism>